<evidence type="ECO:0000313" key="7">
    <source>
        <dbReference type="EMBL" id="KAL3321230.1"/>
    </source>
</evidence>
<gene>
    <name evidence="7" type="ORF">Ciccas_000108</name>
</gene>
<reference evidence="7 8" key="1">
    <citation type="submission" date="2024-11" db="EMBL/GenBank/DDBJ databases">
        <title>Adaptive evolution of stress response genes in parasites aligns with host niche diversity.</title>
        <authorList>
            <person name="Hahn C."/>
            <person name="Resl P."/>
        </authorList>
    </citation>
    <scope>NUCLEOTIDE SEQUENCE [LARGE SCALE GENOMIC DNA]</scope>
    <source>
        <strain evidence="7">EGGRZ-B1_66</strain>
        <tissue evidence="7">Body</tissue>
    </source>
</reference>
<accession>A0ABD2QP57</accession>
<protein>
    <recommendedName>
        <fullName evidence="2">non-specific serine/threonine protein kinase</fullName>
        <ecNumber evidence="2">2.7.11.1</ecNumber>
    </recommendedName>
</protein>
<evidence type="ECO:0000256" key="1">
    <source>
        <dbReference type="ARBA" id="ARBA00008874"/>
    </source>
</evidence>
<evidence type="ECO:0000256" key="3">
    <source>
        <dbReference type="ARBA" id="ARBA00022741"/>
    </source>
</evidence>
<keyword evidence="4" id="KW-0067">ATP-binding</keyword>
<dbReference type="GO" id="GO:0005524">
    <property type="term" value="F:ATP binding"/>
    <property type="evidence" value="ECO:0007669"/>
    <property type="project" value="UniProtKB-KW"/>
</dbReference>
<dbReference type="AlphaFoldDB" id="A0ABD2QP57"/>
<dbReference type="Gene3D" id="3.30.200.20">
    <property type="entry name" value="Phosphorylase Kinase, domain 1"/>
    <property type="match status" value="2"/>
</dbReference>
<dbReference type="EC" id="2.7.11.1" evidence="2"/>
<dbReference type="EMBL" id="JBJKFK010000005">
    <property type="protein sequence ID" value="KAL3321230.1"/>
    <property type="molecule type" value="Genomic_DNA"/>
</dbReference>
<evidence type="ECO:0000259" key="6">
    <source>
        <dbReference type="PROSITE" id="PS50011"/>
    </source>
</evidence>
<dbReference type="InterPro" id="IPR000719">
    <property type="entry name" value="Prot_kinase_dom"/>
</dbReference>
<comment type="similarity">
    <text evidence="1">Belongs to the protein kinase superfamily. STE Ser/Thr protein kinase family. STE20 subfamily.</text>
</comment>
<dbReference type="SUPFAM" id="SSF56112">
    <property type="entry name" value="Protein kinase-like (PK-like)"/>
    <property type="match status" value="1"/>
</dbReference>
<dbReference type="Proteomes" id="UP001626550">
    <property type="component" value="Unassembled WGS sequence"/>
</dbReference>
<evidence type="ECO:0000256" key="5">
    <source>
        <dbReference type="SAM" id="MobiDB-lite"/>
    </source>
</evidence>
<feature type="compositionally biased region" description="Polar residues" evidence="5">
    <location>
        <begin position="198"/>
        <end position="208"/>
    </location>
</feature>
<feature type="compositionally biased region" description="Polar residues" evidence="5">
    <location>
        <begin position="70"/>
        <end position="123"/>
    </location>
</feature>
<dbReference type="PANTHER" id="PTHR45832">
    <property type="entry name" value="SERINE/THREONINE-PROTEIN KINASE SAMKA-RELATED-RELATED"/>
    <property type="match status" value="1"/>
</dbReference>
<evidence type="ECO:0000256" key="2">
    <source>
        <dbReference type="ARBA" id="ARBA00012513"/>
    </source>
</evidence>
<name>A0ABD2QP57_9PLAT</name>
<dbReference type="PANTHER" id="PTHR45832:SF22">
    <property type="entry name" value="SERINE_THREONINE-PROTEIN KINASE SAMKA-RELATED"/>
    <property type="match status" value="1"/>
</dbReference>
<evidence type="ECO:0000313" key="8">
    <source>
        <dbReference type="Proteomes" id="UP001626550"/>
    </source>
</evidence>
<dbReference type="InterPro" id="IPR011009">
    <property type="entry name" value="Kinase-like_dom_sf"/>
</dbReference>
<dbReference type="Pfam" id="PF00069">
    <property type="entry name" value="Pkinase"/>
    <property type="match status" value="1"/>
</dbReference>
<organism evidence="7 8">
    <name type="scientific">Cichlidogyrus casuarinus</name>
    <dbReference type="NCBI Taxonomy" id="1844966"/>
    <lineage>
        <taxon>Eukaryota</taxon>
        <taxon>Metazoa</taxon>
        <taxon>Spiralia</taxon>
        <taxon>Lophotrochozoa</taxon>
        <taxon>Platyhelminthes</taxon>
        <taxon>Monogenea</taxon>
        <taxon>Monopisthocotylea</taxon>
        <taxon>Dactylogyridea</taxon>
        <taxon>Ancyrocephalidae</taxon>
        <taxon>Cichlidogyrus</taxon>
    </lineage>
</organism>
<keyword evidence="3" id="KW-0547">Nucleotide-binding</keyword>
<dbReference type="PROSITE" id="PS50011">
    <property type="entry name" value="PROTEIN_KINASE_DOM"/>
    <property type="match status" value="1"/>
</dbReference>
<dbReference type="GO" id="GO:0004674">
    <property type="term" value="F:protein serine/threonine kinase activity"/>
    <property type="evidence" value="ECO:0007669"/>
    <property type="project" value="UniProtKB-EC"/>
</dbReference>
<feature type="region of interest" description="Disordered" evidence="5">
    <location>
        <begin position="49"/>
        <end position="210"/>
    </location>
</feature>
<evidence type="ECO:0000256" key="4">
    <source>
        <dbReference type="ARBA" id="ARBA00022840"/>
    </source>
</evidence>
<comment type="caution">
    <text evidence="7">The sequence shown here is derived from an EMBL/GenBank/DDBJ whole genome shotgun (WGS) entry which is preliminary data.</text>
</comment>
<proteinExistence type="inferred from homology"/>
<feature type="domain" description="Protein kinase" evidence="6">
    <location>
        <begin position="260"/>
        <end position="398"/>
    </location>
</feature>
<keyword evidence="8" id="KW-1185">Reference proteome</keyword>
<sequence>MRYGVIERWIETGAWLRLDARIPGSIADCTTNCAKGACANVTFGKGYATTRPERKASPTFPYASPHASRKQQIQTESNGFPQHPQAQTNASQLEPMSPNLQRRFVSNQKGGHYSPASSNSVGSATPVPQPRRESLSLNNPPPVASRPEKTISIYTRKVSEELQKQPTSERPAVDSPKLPPSPPDSSEQAPRPCYQKKNAATRNNQKISDLQMREQLMKIVSTGDPNRKYKKQRQIGQGWVSTLFLVCCTEPKCTAHLAVLHFVECFSSRASGVVFSGLDLTSNRRVAIKQMDLKQQPKKELIINEIYVMKAKKHVNVVNYLDSYLVGDSELWVVMEYLDGGSLTDVVTETVMEEGQIATRDKLSAEFLDFLDRCLEVDCDKRATAKELLGVSHFTINS</sequence>
<dbReference type="SMART" id="SM00220">
    <property type="entry name" value="S_TKc"/>
    <property type="match status" value="1"/>
</dbReference>
<dbReference type="InterPro" id="IPR051931">
    <property type="entry name" value="PAK3-like"/>
</dbReference>